<dbReference type="Proteomes" id="UP000310200">
    <property type="component" value="Unassembled WGS sequence"/>
</dbReference>
<keyword evidence="3" id="KW-1185">Reference proteome</keyword>
<proteinExistence type="predicted"/>
<organism evidence="2 3">
    <name type="scientific">Temnothorax longispinosus</name>
    <dbReference type="NCBI Taxonomy" id="300112"/>
    <lineage>
        <taxon>Eukaryota</taxon>
        <taxon>Metazoa</taxon>
        <taxon>Ecdysozoa</taxon>
        <taxon>Arthropoda</taxon>
        <taxon>Hexapoda</taxon>
        <taxon>Insecta</taxon>
        <taxon>Pterygota</taxon>
        <taxon>Neoptera</taxon>
        <taxon>Endopterygota</taxon>
        <taxon>Hymenoptera</taxon>
        <taxon>Apocrita</taxon>
        <taxon>Aculeata</taxon>
        <taxon>Formicoidea</taxon>
        <taxon>Formicidae</taxon>
        <taxon>Myrmicinae</taxon>
        <taxon>Temnothorax</taxon>
    </lineage>
</organism>
<sequence length="660" mass="74362">MSATKCGTDRIHPRQRIRRGGEIESLDEKRKKEKFARSAILVSASAISGVKSARARRATVLIPFGRFTEPPKCGYAPPFTLLFAPRFASSMGLSYGHGLSTGAANVSMSPVMEIGRWIETEQYTRDQVACPDLMTSRHNRAECRRAGNPRRGVSASYPAIPRIRAGGWSVLRKGHHIANNTGDYMPRKTGQSAAMIRRLEPNEVRIPRALDGVGGGGRERRGGYTLGSLITRGNQPMCPPFWAQVELRKCLFTRQPTMPLWLGRRSSTIHAPHTAGEPMDRVRRCCTGEMFQPTRLKGQLTPSLRPPRPACVPSLFSLYPHSVFSPPRVPPRHCPCNILLSSRSFFPFRLIFPPIPSCIPSPRTHNGSSMAMSTLRPRREKRRKLTRGRGRFDEFAAGDAGWKQDDSKIISESDFYTKIHRVRRARKTERLAARPGGTSRPYVTRTIAALETAAAAAVLRWDSPARLKSSISAIPRGYQSLSRIAGVPPLLHMNVKPPSEGESTKARVVLRIEPIMEELKWSIKKYIKKLESRRRALARGTTPRRGGSENYDAPRFRFTWTTSDSTGISNPIRVLVGQSGWMFYVNTRKLNSPIAKGSRARGYKASLREKKRGAVGERERERRWRERIARERRREGPRVFVADREMGCERYKDTWTPDST</sequence>
<feature type="region of interest" description="Disordered" evidence="1">
    <location>
        <begin position="363"/>
        <end position="385"/>
    </location>
</feature>
<evidence type="ECO:0000313" key="3">
    <source>
        <dbReference type="Proteomes" id="UP000310200"/>
    </source>
</evidence>
<dbReference type="AlphaFoldDB" id="A0A4S2JSI4"/>
<gene>
    <name evidence="2" type="ORF">DBV15_02341</name>
</gene>
<feature type="compositionally biased region" description="Basic residues" evidence="1">
    <location>
        <begin position="376"/>
        <end position="385"/>
    </location>
</feature>
<reference evidence="2 3" key="1">
    <citation type="journal article" date="2019" name="Philos. Trans. R. Soc. Lond., B, Biol. Sci.">
        <title>Ant behaviour and brain gene expression of defending hosts depend on the ecological success of the intruding social parasite.</title>
        <authorList>
            <person name="Kaur R."/>
            <person name="Stoldt M."/>
            <person name="Jongepier E."/>
            <person name="Feldmeyer B."/>
            <person name="Menzel F."/>
            <person name="Bornberg-Bauer E."/>
            <person name="Foitzik S."/>
        </authorList>
    </citation>
    <scope>NUCLEOTIDE SEQUENCE [LARGE SCALE GENOMIC DNA]</scope>
    <source>
        <tissue evidence="2">Whole body</tissue>
    </source>
</reference>
<comment type="caution">
    <text evidence="2">The sequence shown here is derived from an EMBL/GenBank/DDBJ whole genome shotgun (WGS) entry which is preliminary data.</text>
</comment>
<feature type="compositionally biased region" description="Polar residues" evidence="1">
    <location>
        <begin position="363"/>
        <end position="372"/>
    </location>
</feature>
<name>A0A4S2JSI4_9HYME</name>
<dbReference type="EMBL" id="QBLH01003331">
    <property type="protein sequence ID" value="TGZ39013.1"/>
    <property type="molecule type" value="Genomic_DNA"/>
</dbReference>
<evidence type="ECO:0000256" key="1">
    <source>
        <dbReference type="SAM" id="MobiDB-lite"/>
    </source>
</evidence>
<evidence type="ECO:0000313" key="2">
    <source>
        <dbReference type="EMBL" id="TGZ39013.1"/>
    </source>
</evidence>
<accession>A0A4S2JSI4</accession>
<feature type="region of interest" description="Disordered" evidence="1">
    <location>
        <begin position="1"/>
        <end position="25"/>
    </location>
</feature>
<protein>
    <submittedName>
        <fullName evidence="2">Uncharacterized protein</fullName>
    </submittedName>
</protein>